<dbReference type="AlphaFoldDB" id="A0A0E0MI30"/>
<sequence length="79" mass="8618">MKYYRHFLFMVISVSWRPYWISAHEALAIGETSKQSSMHPSSKNSSIHGGAAMEIRSCIHVACSGSAIAMGGNQTKLSS</sequence>
<accession>A0A0E0MI30</accession>
<proteinExistence type="predicted"/>
<evidence type="ECO:0000313" key="1">
    <source>
        <dbReference type="EnsemblPlants" id="OPUNC11G18990.1"/>
    </source>
</evidence>
<dbReference type="Proteomes" id="UP000026962">
    <property type="component" value="Chromosome 11"/>
</dbReference>
<reference evidence="1" key="2">
    <citation type="submission" date="2018-05" db="EMBL/GenBank/DDBJ databases">
        <title>OpunRS2 (Oryza punctata Reference Sequence Version 2).</title>
        <authorList>
            <person name="Zhang J."/>
            <person name="Kudrna D."/>
            <person name="Lee S."/>
            <person name="Talag J."/>
            <person name="Welchert J."/>
            <person name="Wing R.A."/>
        </authorList>
    </citation>
    <scope>NUCLEOTIDE SEQUENCE [LARGE SCALE GENOMIC DNA]</scope>
</reference>
<organism evidence="1">
    <name type="scientific">Oryza punctata</name>
    <name type="common">Red rice</name>
    <dbReference type="NCBI Taxonomy" id="4537"/>
    <lineage>
        <taxon>Eukaryota</taxon>
        <taxon>Viridiplantae</taxon>
        <taxon>Streptophyta</taxon>
        <taxon>Embryophyta</taxon>
        <taxon>Tracheophyta</taxon>
        <taxon>Spermatophyta</taxon>
        <taxon>Magnoliopsida</taxon>
        <taxon>Liliopsida</taxon>
        <taxon>Poales</taxon>
        <taxon>Poaceae</taxon>
        <taxon>BOP clade</taxon>
        <taxon>Oryzoideae</taxon>
        <taxon>Oryzeae</taxon>
        <taxon>Oryzinae</taxon>
        <taxon>Oryza</taxon>
    </lineage>
</organism>
<dbReference type="EnsemblPlants" id="OPUNC11G18990.1">
    <property type="protein sequence ID" value="OPUNC11G18990.1"/>
    <property type="gene ID" value="OPUNC11G18990"/>
</dbReference>
<dbReference type="HOGENOM" id="CLU_2610199_0_0_1"/>
<dbReference type="Gramene" id="OPUNC11G18990.1">
    <property type="protein sequence ID" value="OPUNC11G18990.1"/>
    <property type="gene ID" value="OPUNC11G18990"/>
</dbReference>
<name>A0A0E0MI30_ORYPU</name>
<keyword evidence="2" id="KW-1185">Reference proteome</keyword>
<protein>
    <submittedName>
        <fullName evidence="1">Uncharacterized protein</fullName>
    </submittedName>
</protein>
<evidence type="ECO:0000313" key="2">
    <source>
        <dbReference type="Proteomes" id="UP000026962"/>
    </source>
</evidence>
<reference evidence="1" key="1">
    <citation type="submission" date="2015-04" db="UniProtKB">
        <authorList>
            <consortium name="EnsemblPlants"/>
        </authorList>
    </citation>
    <scope>IDENTIFICATION</scope>
</reference>